<accession>A0A1G6U283</accession>
<dbReference type="AlphaFoldDB" id="A0A1G6U283"/>
<sequence length="68" mass="7158">MPARSRDESRPCEFAASCGEGLSVDDLMEAMGTDGISKSQVSRLCAEINDKVKASLAGPIRAMAVLVD</sequence>
<evidence type="ECO:0000313" key="2">
    <source>
        <dbReference type="Proteomes" id="UP000199245"/>
    </source>
</evidence>
<dbReference type="EMBL" id="FMZW01000010">
    <property type="protein sequence ID" value="SDD35448.1"/>
    <property type="molecule type" value="Genomic_DNA"/>
</dbReference>
<evidence type="ECO:0000313" key="1">
    <source>
        <dbReference type="EMBL" id="SDD35448.1"/>
    </source>
</evidence>
<proteinExistence type="predicted"/>
<reference evidence="1 2" key="1">
    <citation type="submission" date="2016-10" db="EMBL/GenBank/DDBJ databases">
        <authorList>
            <person name="de Groot N.N."/>
        </authorList>
    </citation>
    <scope>NUCLEOTIDE SEQUENCE [LARGE SCALE GENOMIC DNA]</scope>
    <source>
        <strain evidence="1 2">R5</strain>
    </source>
</reference>
<organism evidence="1 2">
    <name type="scientific">Bradyrhizobium brasilense</name>
    <dbReference type="NCBI Taxonomy" id="1419277"/>
    <lineage>
        <taxon>Bacteria</taxon>
        <taxon>Pseudomonadati</taxon>
        <taxon>Pseudomonadota</taxon>
        <taxon>Alphaproteobacteria</taxon>
        <taxon>Hyphomicrobiales</taxon>
        <taxon>Nitrobacteraceae</taxon>
        <taxon>Bradyrhizobium</taxon>
    </lineage>
</organism>
<gene>
    <name evidence="1" type="ORF">SAMN05216337_101096</name>
</gene>
<protein>
    <submittedName>
        <fullName evidence="1">Uncharacterized protein</fullName>
    </submittedName>
</protein>
<dbReference type="Proteomes" id="UP000199245">
    <property type="component" value="Unassembled WGS sequence"/>
</dbReference>
<name>A0A1G6U283_9BRAD</name>